<feature type="signal peptide" evidence="2">
    <location>
        <begin position="1"/>
        <end position="30"/>
    </location>
</feature>
<dbReference type="Pfam" id="PF05617">
    <property type="entry name" value="Prolamin_like"/>
    <property type="match status" value="2"/>
</dbReference>
<dbReference type="EMBL" id="PGOL01007122">
    <property type="protein sequence ID" value="PKI33003.1"/>
    <property type="molecule type" value="Genomic_DNA"/>
</dbReference>
<gene>
    <name evidence="4" type="ORF">CRG98_046606</name>
</gene>
<accession>A0A2I0HN47</accession>
<organism evidence="4 5">
    <name type="scientific">Punica granatum</name>
    <name type="common">Pomegranate</name>
    <dbReference type="NCBI Taxonomy" id="22663"/>
    <lineage>
        <taxon>Eukaryota</taxon>
        <taxon>Viridiplantae</taxon>
        <taxon>Streptophyta</taxon>
        <taxon>Embryophyta</taxon>
        <taxon>Tracheophyta</taxon>
        <taxon>Spermatophyta</taxon>
        <taxon>Magnoliopsida</taxon>
        <taxon>eudicotyledons</taxon>
        <taxon>Gunneridae</taxon>
        <taxon>Pentapetalae</taxon>
        <taxon>rosids</taxon>
        <taxon>malvids</taxon>
        <taxon>Myrtales</taxon>
        <taxon>Lythraceae</taxon>
        <taxon>Punica</taxon>
    </lineage>
</organism>
<evidence type="ECO:0000313" key="5">
    <source>
        <dbReference type="Proteomes" id="UP000233551"/>
    </source>
</evidence>
<evidence type="ECO:0000256" key="2">
    <source>
        <dbReference type="SAM" id="SignalP"/>
    </source>
</evidence>
<dbReference type="PANTHER" id="PTHR31951">
    <property type="entry name" value="BIFUNCTIONAL INHIBITOR/LIPID-TRANSFER PROTEIN/SEED STORAGE 2S ALBUMIN SUPERFAMILY PROTEIN-RELATED"/>
    <property type="match status" value="1"/>
</dbReference>
<dbReference type="AlphaFoldDB" id="A0A2I0HN47"/>
<name>A0A2I0HN47_PUNGR</name>
<keyword evidence="1 2" id="KW-0732">Signal</keyword>
<dbReference type="Proteomes" id="UP000233551">
    <property type="component" value="Unassembled WGS sequence"/>
</dbReference>
<protein>
    <recommendedName>
        <fullName evidence="3">Prolamin-like domain-containing protein</fullName>
    </recommendedName>
</protein>
<evidence type="ECO:0000259" key="3">
    <source>
        <dbReference type="Pfam" id="PF05617"/>
    </source>
</evidence>
<reference evidence="4 5" key="1">
    <citation type="submission" date="2017-11" db="EMBL/GenBank/DDBJ databases">
        <title>De-novo sequencing of pomegranate (Punica granatum L.) genome.</title>
        <authorList>
            <person name="Akparov Z."/>
            <person name="Amiraslanov A."/>
            <person name="Hajiyeva S."/>
            <person name="Abbasov M."/>
            <person name="Kaur K."/>
            <person name="Hamwieh A."/>
            <person name="Solovyev V."/>
            <person name="Salamov A."/>
            <person name="Braich B."/>
            <person name="Kosarev P."/>
            <person name="Mahmoud A."/>
            <person name="Hajiyev E."/>
            <person name="Babayeva S."/>
            <person name="Izzatullayeva V."/>
            <person name="Mammadov A."/>
            <person name="Mammadov A."/>
            <person name="Sharifova S."/>
            <person name="Ojaghi J."/>
            <person name="Eynullazada K."/>
            <person name="Bayramov B."/>
            <person name="Abdulazimova A."/>
            <person name="Shahmuradov I."/>
        </authorList>
    </citation>
    <scope>NUCLEOTIDE SEQUENCE [LARGE SCALE GENOMIC DNA]</scope>
    <source>
        <strain evidence="5">cv. AG2017</strain>
        <tissue evidence="4">Leaf</tissue>
    </source>
</reference>
<feature type="domain" description="Prolamin-like" evidence="3">
    <location>
        <begin position="37"/>
        <end position="110"/>
    </location>
</feature>
<feature type="chain" id="PRO_5014190397" description="Prolamin-like domain-containing protein" evidence="2">
    <location>
        <begin position="31"/>
        <end position="225"/>
    </location>
</feature>
<comment type="caution">
    <text evidence="4">The sequence shown here is derived from an EMBL/GenBank/DDBJ whole genome shotgun (WGS) entry which is preliminary data.</text>
</comment>
<evidence type="ECO:0000256" key="1">
    <source>
        <dbReference type="ARBA" id="ARBA00022729"/>
    </source>
</evidence>
<evidence type="ECO:0000313" key="4">
    <source>
        <dbReference type="EMBL" id="PKI33003.1"/>
    </source>
</evidence>
<dbReference type="PANTHER" id="PTHR31951:SF22">
    <property type="entry name" value="ECA1 GAMETOGENESIS RELATED FAMILY"/>
    <property type="match status" value="1"/>
</dbReference>
<dbReference type="InterPro" id="IPR008502">
    <property type="entry name" value="Prolamin-like"/>
</dbReference>
<keyword evidence="5" id="KW-1185">Reference proteome</keyword>
<sequence length="225" mass="24503">MGLINGFCSLMIILIINIIALSTDLNHVAAQVDFKTCANGTMTKECGHSLGQRVALNTGLPPTDDCCSALVNVGRPCHDAFVQFHVKEHDYVGTKAALLQRGNEIWNDCVDVVKFGFPPAEAPNLDVAGQAVDFKTCANGIMTKQCGESIRRTVAMNEGPPPTDECCAELVMVGKPCHDAYVQERHVKVHDFVGSVADLLRRSDQVWTQCFNSFLDISTDHAIEP</sequence>
<proteinExistence type="predicted"/>
<feature type="domain" description="Prolamin-like" evidence="3">
    <location>
        <begin position="136"/>
        <end position="210"/>
    </location>
</feature>